<proteinExistence type="predicted"/>
<dbReference type="EMBL" id="BAABJQ010000030">
    <property type="protein sequence ID" value="GAA5197629.1"/>
    <property type="molecule type" value="Genomic_DNA"/>
</dbReference>
<evidence type="ECO:0000259" key="3">
    <source>
        <dbReference type="Pfam" id="PF00294"/>
    </source>
</evidence>
<protein>
    <submittedName>
        <fullName evidence="4">PfkB family carbohydrate kinase</fullName>
    </submittedName>
</protein>
<dbReference type="InterPro" id="IPR029056">
    <property type="entry name" value="Ribokinase-like"/>
</dbReference>
<organism evidence="4 5">
    <name type="scientific">Rugosimonospora acidiphila</name>
    <dbReference type="NCBI Taxonomy" id="556531"/>
    <lineage>
        <taxon>Bacteria</taxon>
        <taxon>Bacillati</taxon>
        <taxon>Actinomycetota</taxon>
        <taxon>Actinomycetes</taxon>
        <taxon>Micromonosporales</taxon>
        <taxon>Micromonosporaceae</taxon>
        <taxon>Rugosimonospora</taxon>
    </lineage>
</organism>
<evidence type="ECO:0000256" key="2">
    <source>
        <dbReference type="ARBA" id="ARBA00022777"/>
    </source>
</evidence>
<dbReference type="Proteomes" id="UP001501570">
    <property type="component" value="Unassembled WGS sequence"/>
</dbReference>
<dbReference type="RefSeq" id="WP_345636939.1">
    <property type="nucleotide sequence ID" value="NZ_BAABJQ010000030.1"/>
</dbReference>
<dbReference type="Pfam" id="PF00294">
    <property type="entry name" value="PfkB"/>
    <property type="match status" value="1"/>
</dbReference>
<dbReference type="GO" id="GO:0016301">
    <property type="term" value="F:kinase activity"/>
    <property type="evidence" value="ECO:0007669"/>
    <property type="project" value="UniProtKB-KW"/>
</dbReference>
<gene>
    <name evidence="4" type="ORF">GCM10023322_69320</name>
</gene>
<reference evidence="5" key="1">
    <citation type="journal article" date="2019" name="Int. J. Syst. Evol. Microbiol.">
        <title>The Global Catalogue of Microorganisms (GCM) 10K type strain sequencing project: providing services to taxonomists for standard genome sequencing and annotation.</title>
        <authorList>
            <consortium name="The Broad Institute Genomics Platform"/>
            <consortium name="The Broad Institute Genome Sequencing Center for Infectious Disease"/>
            <person name="Wu L."/>
            <person name="Ma J."/>
        </authorList>
    </citation>
    <scope>NUCLEOTIDE SEQUENCE [LARGE SCALE GENOMIC DNA]</scope>
    <source>
        <strain evidence="5">JCM 18304</strain>
    </source>
</reference>
<sequence>MIERLVHVGNVVIDLVMNVPSLPVRGGDMLARSSQVTAGGGYNVMTAARRQGLPVTYAGAHGTGPFGDLARRQLSEAGIDLAQPAEPDVDTGFDVALVDAQGERTFATSLGAEARLTRRHLDAVRVGPTDAVYVSGYGLVYPSNGPAIAGWLAGLPGEAVVITDPGPLVADIPQAVRDAVLARTDWWSANLREAQSLTGESDPVRAAEALYERIGRAGVLVRTGPDGAILRERGRPAVVVPGFAVSQLDANGAGDAHVGAFLAGLAHGRSPVEAVRRANAAAAIAVTRSGPATAPTAGETDAFLADALAAR</sequence>
<accession>A0ABP9SJM4</accession>
<dbReference type="SUPFAM" id="SSF53613">
    <property type="entry name" value="Ribokinase-like"/>
    <property type="match status" value="1"/>
</dbReference>
<dbReference type="Gene3D" id="3.40.1190.20">
    <property type="match status" value="1"/>
</dbReference>
<feature type="domain" description="Carbohydrate kinase PfkB" evidence="3">
    <location>
        <begin position="4"/>
        <end position="293"/>
    </location>
</feature>
<evidence type="ECO:0000313" key="5">
    <source>
        <dbReference type="Proteomes" id="UP001501570"/>
    </source>
</evidence>
<keyword evidence="5" id="KW-1185">Reference proteome</keyword>
<keyword evidence="1" id="KW-0808">Transferase</keyword>
<evidence type="ECO:0000313" key="4">
    <source>
        <dbReference type="EMBL" id="GAA5197629.1"/>
    </source>
</evidence>
<dbReference type="InterPro" id="IPR011611">
    <property type="entry name" value="PfkB_dom"/>
</dbReference>
<comment type="caution">
    <text evidence="4">The sequence shown here is derived from an EMBL/GenBank/DDBJ whole genome shotgun (WGS) entry which is preliminary data.</text>
</comment>
<name>A0ABP9SJM4_9ACTN</name>
<dbReference type="PANTHER" id="PTHR10584:SF166">
    <property type="entry name" value="RIBOKINASE"/>
    <property type="match status" value="1"/>
</dbReference>
<dbReference type="PANTHER" id="PTHR10584">
    <property type="entry name" value="SUGAR KINASE"/>
    <property type="match status" value="1"/>
</dbReference>
<evidence type="ECO:0000256" key="1">
    <source>
        <dbReference type="ARBA" id="ARBA00022679"/>
    </source>
</evidence>
<keyword evidence="2 4" id="KW-0418">Kinase</keyword>